<evidence type="ECO:0000313" key="16">
    <source>
        <dbReference type="Proteomes" id="UP000825935"/>
    </source>
</evidence>
<keyword evidence="11" id="KW-0675">Receptor</keyword>
<keyword evidence="4" id="KW-0812">Transmembrane</keyword>
<keyword evidence="5 13" id="KW-0732">Signal</keyword>
<evidence type="ECO:0000313" key="15">
    <source>
        <dbReference type="EMBL" id="KAH7424348.1"/>
    </source>
</evidence>
<organism evidence="15 16">
    <name type="scientific">Ceratopteris richardii</name>
    <name type="common">Triangle waterfern</name>
    <dbReference type="NCBI Taxonomy" id="49495"/>
    <lineage>
        <taxon>Eukaryota</taxon>
        <taxon>Viridiplantae</taxon>
        <taxon>Streptophyta</taxon>
        <taxon>Embryophyta</taxon>
        <taxon>Tracheophyta</taxon>
        <taxon>Polypodiopsida</taxon>
        <taxon>Polypodiidae</taxon>
        <taxon>Polypodiales</taxon>
        <taxon>Pteridineae</taxon>
        <taxon>Pteridaceae</taxon>
        <taxon>Parkerioideae</taxon>
        <taxon>Ceratopteris</taxon>
    </lineage>
</organism>
<evidence type="ECO:0000256" key="1">
    <source>
        <dbReference type="ARBA" id="ARBA00004479"/>
    </source>
</evidence>
<evidence type="ECO:0000256" key="12">
    <source>
        <dbReference type="ARBA" id="ARBA00023180"/>
    </source>
</evidence>
<dbReference type="SUPFAM" id="SSF52058">
    <property type="entry name" value="L domain-like"/>
    <property type="match status" value="1"/>
</dbReference>
<dbReference type="AlphaFoldDB" id="A0A8T2TPH1"/>
<dbReference type="FunFam" id="3.80.10.10:FF:000722">
    <property type="entry name" value="Leucine-rich repeat receptor-like protein kinase"/>
    <property type="match status" value="1"/>
</dbReference>
<evidence type="ECO:0000256" key="2">
    <source>
        <dbReference type="ARBA" id="ARBA00022553"/>
    </source>
</evidence>
<dbReference type="InterPro" id="IPR053211">
    <property type="entry name" value="DNA_repair-toleration"/>
</dbReference>
<dbReference type="Pfam" id="PF00560">
    <property type="entry name" value="LRR_1"/>
    <property type="match status" value="2"/>
</dbReference>
<evidence type="ECO:0000256" key="7">
    <source>
        <dbReference type="ARBA" id="ARBA00022741"/>
    </source>
</evidence>
<dbReference type="PANTHER" id="PTHR48060">
    <property type="entry name" value="DNA DAMAGE-REPAIR/TOLERATION PROTEIN DRT100"/>
    <property type="match status" value="1"/>
</dbReference>
<keyword evidence="8" id="KW-0067">ATP-binding</keyword>
<dbReference type="PANTHER" id="PTHR48060:SF21">
    <property type="entry name" value="L DOMAIN-LIKE PROTEIN"/>
    <property type="match status" value="1"/>
</dbReference>
<feature type="chain" id="PRO_5035758043" description="Leucine-rich repeat-containing N-terminal plant-type domain-containing protein" evidence="13">
    <location>
        <begin position="30"/>
        <end position="420"/>
    </location>
</feature>
<gene>
    <name evidence="15" type="ORF">KP509_11G003700</name>
</gene>
<dbReference type="Pfam" id="PF13855">
    <property type="entry name" value="LRR_8"/>
    <property type="match status" value="2"/>
</dbReference>
<keyword evidence="12" id="KW-0325">Glycoprotein</keyword>
<comment type="caution">
    <text evidence="15">The sequence shown here is derived from an EMBL/GenBank/DDBJ whole genome shotgun (WGS) entry which is preliminary data.</text>
</comment>
<keyword evidence="16" id="KW-1185">Reference proteome</keyword>
<evidence type="ECO:0000256" key="13">
    <source>
        <dbReference type="SAM" id="SignalP"/>
    </source>
</evidence>
<dbReference type="EMBL" id="CM035416">
    <property type="protein sequence ID" value="KAH7424348.1"/>
    <property type="molecule type" value="Genomic_DNA"/>
</dbReference>
<evidence type="ECO:0000256" key="9">
    <source>
        <dbReference type="ARBA" id="ARBA00022989"/>
    </source>
</evidence>
<dbReference type="OrthoDB" id="676979at2759"/>
<keyword evidence="2" id="KW-0597">Phosphoprotein</keyword>
<evidence type="ECO:0000256" key="6">
    <source>
        <dbReference type="ARBA" id="ARBA00022737"/>
    </source>
</evidence>
<feature type="domain" description="Leucine-rich repeat-containing N-terminal plant-type" evidence="14">
    <location>
        <begin position="56"/>
        <end position="96"/>
    </location>
</feature>
<dbReference type="GO" id="GO:0016020">
    <property type="term" value="C:membrane"/>
    <property type="evidence" value="ECO:0007669"/>
    <property type="project" value="UniProtKB-SubCell"/>
</dbReference>
<dbReference type="FunFam" id="3.80.10.10:FF:000101">
    <property type="entry name" value="LRR receptor-like serine/threonine-protein kinase ERECTA"/>
    <property type="match status" value="1"/>
</dbReference>
<dbReference type="GO" id="GO:0005524">
    <property type="term" value="F:ATP binding"/>
    <property type="evidence" value="ECO:0007669"/>
    <property type="project" value="UniProtKB-KW"/>
</dbReference>
<dbReference type="Proteomes" id="UP000825935">
    <property type="component" value="Chromosome 11"/>
</dbReference>
<protein>
    <recommendedName>
        <fullName evidence="14">Leucine-rich repeat-containing N-terminal plant-type domain-containing protein</fullName>
    </recommendedName>
</protein>
<evidence type="ECO:0000259" key="14">
    <source>
        <dbReference type="Pfam" id="PF08263"/>
    </source>
</evidence>
<keyword evidence="9" id="KW-1133">Transmembrane helix</keyword>
<dbReference type="InterPro" id="IPR013210">
    <property type="entry name" value="LRR_N_plant-typ"/>
</dbReference>
<evidence type="ECO:0000256" key="4">
    <source>
        <dbReference type="ARBA" id="ARBA00022692"/>
    </source>
</evidence>
<dbReference type="Pfam" id="PF08263">
    <property type="entry name" value="LRRNT_2"/>
    <property type="match status" value="1"/>
</dbReference>
<keyword evidence="10" id="KW-0472">Membrane</keyword>
<keyword evidence="6" id="KW-0677">Repeat</keyword>
<proteinExistence type="predicted"/>
<dbReference type="InterPro" id="IPR032675">
    <property type="entry name" value="LRR_dom_sf"/>
</dbReference>
<keyword evidence="3" id="KW-0433">Leucine-rich repeat</keyword>
<dbReference type="InterPro" id="IPR001611">
    <property type="entry name" value="Leu-rich_rpt"/>
</dbReference>
<evidence type="ECO:0000256" key="10">
    <source>
        <dbReference type="ARBA" id="ARBA00023136"/>
    </source>
</evidence>
<evidence type="ECO:0000256" key="5">
    <source>
        <dbReference type="ARBA" id="ARBA00022729"/>
    </source>
</evidence>
<evidence type="ECO:0000256" key="11">
    <source>
        <dbReference type="ARBA" id="ARBA00023170"/>
    </source>
</evidence>
<dbReference type="Gene3D" id="3.80.10.10">
    <property type="entry name" value="Ribonuclease Inhibitor"/>
    <property type="match status" value="2"/>
</dbReference>
<accession>A0A8T2TPH1</accession>
<name>A0A8T2TPH1_CERRI</name>
<keyword evidence="7" id="KW-0547">Nucleotide-binding</keyword>
<evidence type="ECO:0000256" key="3">
    <source>
        <dbReference type="ARBA" id="ARBA00022614"/>
    </source>
</evidence>
<feature type="signal peptide" evidence="13">
    <location>
        <begin position="1"/>
        <end position="29"/>
    </location>
</feature>
<evidence type="ECO:0000256" key="8">
    <source>
        <dbReference type="ARBA" id="ARBA00022840"/>
    </source>
</evidence>
<sequence>MARDRRDPAFLKWVVLPFFVLLTFGRVSCETDPLSCLNSDDNDGIISTPGIPFCSSKDRNALLSFKASIISDPNNVLADWRASHYNCCDWTGVTCDGATGRVVRLNLNSQHLKGTLNGGLSGLSFLQVLILMENDFHGSIPASFGAFSRLQRLCLAENPSLSGSIPETFGRLKNLQLMDLYSNSLSGPLPSSFGMMSSLRNIHLSGNKFSGPIPPSFGLLSNLYNADLSNNRFSGHIPDGFAFNLTSLMFLGLGENEIIGLPKDMRNLTSLLLIDLSNNPLMTGDSVEGIATAPQISQIDMHSCNISGHFPAWVSRLPQPKWVNDEVTPSLNLANNAISGRIPSSLGNLINLELLNLEQNRLTGSIPPSLGKLQNLWRFNVSYNNLSGRIPQVSPFTTFDKSSYQPGNPGLCGVPLTPCK</sequence>
<reference evidence="15" key="1">
    <citation type="submission" date="2021-08" db="EMBL/GenBank/DDBJ databases">
        <title>WGS assembly of Ceratopteris richardii.</title>
        <authorList>
            <person name="Marchant D.B."/>
            <person name="Chen G."/>
            <person name="Jenkins J."/>
            <person name="Shu S."/>
            <person name="Leebens-Mack J."/>
            <person name="Grimwood J."/>
            <person name="Schmutz J."/>
            <person name="Soltis P."/>
            <person name="Soltis D."/>
            <person name="Chen Z.-H."/>
        </authorList>
    </citation>
    <scope>NUCLEOTIDE SEQUENCE</scope>
    <source>
        <strain evidence="15">Whitten #5841</strain>
        <tissue evidence="15">Leaf</tissue>
    </source>
</reference>
<dbReference type="OMA" id="IAAHAFX"/>
<comment type="subcellular location">
    <subcellularLocation>
        <location evidence="1">Membrane</location>
        <topology evidence="1">Single-pass type I membrane protein</topology>
    </subcellularLocation>
</comment>